<proteinExistence type="predicted"/>
<name>A0AAV4U1S7_CAEEX</name>
<reference evidence="1 2" key="1">
    <citation type="submission" date="2021-06" db="EMBL/GenBank/DDBJ databases">
        <title>Caerostris extrusa draft genome.</title>
        <authorList>
            <person name="Kono N."/>
            <person name="Arakawa K."/>
        </authorList>
    </citation>
    <scope>NUCLEOTIDE SEQUENCE [LARGE SCALE GENOMIC DNA]</scope>
</reference>
<dbReference type="AlphaFoldDB" id="A0AAV4U1S7"/>
<keyword evidence="2" id="KW-1185">Reference proteome</keyword>
<sequence>MEVHRKLFLGTVCDFSQLNPGDSSEVQLEILSSEDETSLFDPHPAYLCVMERMVDDYEEKLELRILR</sequence>
<protein>
    <submittedName>
        <fullName evidence="1">Uncharacterized protein</fullName>
    </submittedName>
</protein>
<organism evidence="1 2">
    <name type="scientific">Caerostris extrusa</name>
    <name type="common">Bark spider</name>
    <name type="synonym">Caerostris bankana</name>
    <dbReference type="NCBI Taxonomy" id="172846"/>
    <lineage>
        <taxon>Eukaryota</taxon>
        <taxon>Metazoa</taxon>
        <taxon>Ecdysozoa</taxon>
        <taxon>Arthropoda</taxon>
        <taxon>Chelicerata</taxon>
        <taxon>Arachnida</taxon>
        <taxon>Araneae</taxon>
        <taxon>Araneomorphae</taxon>
        <taxon>Entelegynae</taxon>
        <taxon>Araneoidea</taxon>
        <taxon>Araneidae</taxon>
        <taxon>Caerostris</taxon>
    </lineage>
</organism>
<dbReference type="EMBL" id="BPLR01012144">
    <property type="protein sequence ID" value="GIY51692.1"/>
    <property type="molecule type" value="Genomic_DNA"/>
</dbReference>
<accession>A0AAV4U1S7</accession>
<dbReference type="Proteomes" id="UP001054945">
    <property type="component" value="Unassembled WGS sequence"/>
</dbReference>
<gene>
    <name evidence="1" type="ORF">CEXT_712601</name>
</gene>
<comment type="caution">
    <text evidence="1">The sequence shown here is derived from an EMBL/GenBank/DDBJ whole genome shotgun (WGS) entry which is preliminary data.</text>
</comment>
<evidence type="ECO:0000313" key="2">
    <source>
        <dbReference type="Proteomes" id="UP001054945"/>
    </source>
</evidence>
<evidence type="ECO:0000313" key="1">
    <source>
        <dbReference type="EMBL" id="GIY51692.1"/>
    </source>
</evidence>